<dbReference type="EMBL" id="JADBEK010000001">
    <property type="protein sequence ID" value="MBE1584244.1"/>
    <property type="molecule type" value="Genomic_DNA"/>
</dbReference>
<evidence type="ECO:0000313" key="1">
    <source>
        <dbReference type="EMBL" id="MBE1584244.1"/>
    </source>
</evidence>
<comment type="caution">
    <text evidence="1">The sequence shown here is derived from an EMBL/GenBank/DDBJ whole genome shotgun (WGS) entry which is preliminary data.</text>
</comment>
<organism evidence="1 2">
    <name type="scientific">Nonomuraea angiospora</name>
    <dbReference type="NCBI Taxonomy" id="46172"/>
    <lineage>
        <taxon>Bacteria</taxon>
        <taxon>Bacillati</taxon>
        <taxon>Actinomycetota</taxon>
        <taxon>Actinomycetes</taxon>
        <taxon>Streptosporangiales</taxon>
        <taxon>Streptosporangiaceae</taxon>
        <taxon>Nonomuraea</taxon>
    </lineage>
</organism>
<reference evidence="1 2" key="1">
    <citation type="submission" date="2020-10" db="EMBL/GenBank/DDBJ databases">
        <title>Sequencing the genomes of 1000 actinobacteria strains.</title>
        <authorList>
            <person name="Klenk H.-P."/>
        </authorList>
    </citation>
    <scope>NUCLEOTIDE SEQUENCE [LARGE SCALE GENOMIC DNA]</scope>
    <source>
        <strain evidence="1 2">DSM 43173</strain>
    </source>
</reference>
<gene>
    <name evidence="1" type="ORF">H4W80_002502</name>
</gene>
<accession>A0ABR9LUB1</accession>
<evidence type="ECO:0000313" key="2">
    <source>
        <dbReference type="Proteomes" id="UP000633509"/>
    </source>
</evidence>
<proteinExistence type="predicted"/>
<name>A0ABR9LUB1_9ACTN</name>
<keyword evidence="2" id="KW-1185">Reference proteome</keyword>
<protein>
    <submittedName>
        <fullName evidence="1">Uncharacterized protein</fullName>
    </submittedName>
</protein>
<sequence>MDAVFGGRRAEDGALVQQIHAANCLDYLAEHARHMEGAEQVRQDRGT</sequence>
<dbReference type="RefSeq" id="WP_192785207.1">
    <property type="nucleotide sequence ID" value="NZ_JADBEK010000001.1"/>
</dbReference>
<dbReference type="Proteomes" id="UP000633509">
    <property type="component" value="Unassembled WGS sequence"/>
</dbReference>